<comment type="similarity">
    <text evidence="1">Belongs to the heat shock protein 90 family.</text>
</comment>
<dbReference type="GO" id="GO:0140662">
    <property type="term" value="F:ATP-dependent protein folding chaperone"/>
    <property type="evidence" value="ECO:0007669"/>
    <property type="project" value="InterPro"/>
</dbReference>
<dbReference type="GO" id="GO:0016887">
    <property type="term" value="F:ATP hydrolysis activity"/>
    <property type="evidence" value="ECO:0007669"/>
    <property type="project" value="InterPro"/>
</dbReference>
<keyword evidence="4" id="KW-0143">Chaperone</keyword>
<dbReference type="InterPro" id="IPR001404">
    <property type="entry name" value="Hsp90_fam"/>
</dbReference>
<evidence type="ECO:0000313" key="6">
    <source>
        <dbReference type="EMBL" id="TWU40177.1"/>
    </source>
</evidence>
<sequence>MHDLPTCKLTSRLEATSKDSTLPSTLDSIVRNFASHVAPLLAQTNQLFDEFTPHDESNHIQSLFRIVDELLDSKVEQLNGVEACILACSIYGHDWGMAVSNDEKSAIVTGKPPQHTAFALLPKEHHLWSQFANEAGIETNQFGFVREEAMVEKELWRNYVRLTHAERSRQRIEAYFKEDTRHLGIAVGEVSAAHGMEISDIRCMGEKRPVAGKQVNLKALAIYMRLIDLLDIGSNRTPYSLWKFVNPKNMYSATEWKKHHILDAVSIDSCEEANIPRQICVHGKTSDHRLFSALLDLKRYCHAQIEENIQALRACLNYGLGNIELDWQVQPVGFVPIDIRFKFDRTAMIKLIGGEIYDSDPYVFLRELLQNAIDATRLRADLYKADNDASPGRQSIRFVVTHDNAGNPTISITDDGVGMDQYIVTEYLACIGKSYYISKDFERLKSEIKPISRFGVGLLSCFEVADLVTIQTRKDPRWGSSEGLLVEISEPTQQFRVSNLGENTGPIGTSVEVVLSEQKLTNSWLANCGGFNATSYLKSLAGFCPTPILIDEGGMHTLIVSADSTAEECKNLSLQYPAYELYKHSNYPLPEIYIDAIAQGHSGVLYTERQLTFCRTIDGIEFSGTIRFLEPSDDLLESYVIEGVGQWGTNASVKNLTNTVHVRWPSPPPSPSNPTSDDCVPPSIRSKDNVDVFVQGIKVPECNFEMQCFAGGSPRPHFAVNLNPVATELKVTLSRRAIRNSIDPVRKIVFDTINDYVRKTFGNDFEKGNLAERCRVVARVKRYWPCEIGNVFPMVSFPIGVFHGNGELFLKTVGELPNEIETVSNAFMTDRRHSKQWPDIEKWLKGVRCDSERVLGHGREVVVDSLGFCYRDNVAAEWLSLSAVFRNIISRVFEVTGFHGHLIDGDYHLFTLRRKREVFAERETFHLGYSKFKAFPISGEMSDCVCVLSIESRFSRSSILCTHFNSLHPAAPAIQRAFCRYESDRSRLNKAEQKRLEIFYEELSLWRTSYQNYRGGRFENILPEWLKTFCLLCVECSLCEFTESEMEALSGPMRVEICYR</sequence>
<organism evidence="6 7">
    <name type="scientific">Novipirellula aureliae</name>
    <dbReference type="NCBI Taxonomy" id="2527966"/>
    <lineage>
        <taxon>Bacteria</taxon>
        <taxon>Pseudomonadati</taxon>
        <taxon>Planctomycetota</taxon>
        <taxon>Planctomycetia</taxon>
        <taxon>Pirellulales</taxon>
        <taxon>Pirellulaceae</taxon>
        <taxon>Novipirellula</taxon>
    </lineage>
</organism>
<protein>
    <submittedName>
        <fullName evidence="6">Chaperone protein HtpG</fullName>
    </submittedName>
</protein>
<dbReference type="Pfam" id="PF13589">
    <property type="entry name" value="HATPase_c_3"/>
    <property type="match status" value="1"/>
</dbReference>
<keyword evidence="2" id="KW-0547">Nucleotide-binding</keyword>
<dbReference type="InterPro" id="IPR020575">
    <property type="entry name" value="Hsp90_N"/>
</dbReference>
<keyword evidence="7" id="KW-1185">Reference proteome</keyword>
<gene>
    <name evidence="6" type="primary">htpG</name>
    <name evidence="6" type="ORF">Q31b_35220</name>
</gene>
<evidence type="ECO:0000256" key="2">
    <source>
        <dbReference type="ARBA" id="ARBA00022741"/>
    </source>
</evidence>
<evidence type="ECO:0000256" key="1">
    <source>
        <dbReference type="ARBA" id="ARBA00008239"/>
    </source>
</evidence>
<dbReference type="GO" id="GO:0051082">
    <property type="term" value="F:unfolded protein binding"/>
    <property type="evidence" value="ECO:0007669"/>
    <property type="project" value="InterPro"/>
</dbReference>
<evidence type="ECO:0000313" key="7">
    <source>
        <dbReference type="Proteomes" id="UP000315471"/>
    </source>
</evidence>
<reference evidence="6 7" key="1">
    <citation type="submission" date="2019-02" db="EMBL/GenBank/DDBJ databases">
        <title>Deep-cultivation of Planctomycetes and their phenomic and genomic characterization uncovers novel biology.</title>
        <authorList>
            <person name="Wiegand S."/>
            <person name="Jogler M."/>
            <person name="Boedeker C."/>
            <person name="Pinto D."/>
            <person name="Vollmers J."/>
            <person name="Rivas-Marin E."/>
            <person name="Kohn T."/>
            <person name="Peeters S.H."/>
            <person name="Heuer A."/>
            <person name="Rast P."/>
            <person name="Oberbeckmann S."/>
            <person name="Bunk B."/>
            <person name="Jeske O."/>
            <person name="Meyerdierks A."/>
            <person name="Storesund J.E."/>
            <person name="Kallscheuer N."/>
            <person name="Luecker S."/>
            <person name="Lage O.M."/>
            <person name="Pohl T."/>
            <person name="Merkel B.J."/>
            <person name="Hornburger P."/>
            <person name="Mueller R.-W."/>
            <person name="Bruemmer F."/>
            <person name="Labrenz M."/>
            <person name="Spormann A.M."/>
            <person name="Op Den Camp H."/>
            <person name="Overmann J."/>
            <person name="Amann R."/>
            <person name="Jetten M.S.M."/>
            <person name="Mascher T."/>
            <person name="Medema M.H."/>
            <person name="Devos D.P."/>
            <person name="Kaster A.-K."/>
            <person name="Ovreas L."/>
            <person name="Rohde M."/>
            <person name="Galperin M.Y."/>
            <person name="Jogler C."/>
        </authorList>
    </citation>
    <scope>NUCLEOTIDE SEQUENCE [LARGE SCALE GENOMIC DNA]</scope>
    <source>
        <strain evidence="6 7">Q31b</strain>
    </source>
</reference>
<dbReference type="PANTHER" id="PTHR11528">
    <property type="entry name" value="HEAT SHOCK PROTEIN 90 FAMILY MEMBER"/>
    <property type="match status" value="1"/>
</dbReference>
<evidence type="ECO:0000256" key="3">
    <source>
        <dbReference type="ARBA" id="ARBA00022840"/>
    </source>
</evidence>
<dbReference type="GO" id="GO:0005524">
    <property type="term" value="F:ATP binding"/>
    <property type="evidence" value="ECO:0007669"/>
    <property type="project" value="UniProtKB-KW"/>
</dbReference>
<keyword evidence="3" id="KW-0067">ATP-binding</keyword>
<dbReference type="Proteomes" id="UP000315471">
    <property type="component" value="Unassembled WGS sequence"/>
</dbReference>
<dbReference type="PRINTS" id="PR00775">
    <property type="entry name" value="HEATSHOCK90"/>
</dbReference>
<dbReference type="AlphaFoldDB" id="A0A5C6DW71"/>
<dbReference type="InterPro" id="IPR056471">
    <property type="entry name" value="HD-CE"/>
</dbReference>
<dbReference type="EMBL" id="SJPY01000005">
    <property type="protein sequence ID" value="TWU40177.1"/>
    <property type="molecule type" value="Genomic_DNA"/>
</dbReference>
<dbReference type="SUPFAM" id="SSF55874">
    <property type="entry name" value="ATPase domain of HSP90 chaperone/DNA topoisomerase II/histidine kinase"/>
    <property type="match status" value="1"/>
</dbReference>
<name>A0A5C6DW71_9BACT</name>
<proteinExistence type="inferred from homology"/>
<evidence type="ECO:0000259" key="5">
    <source>
        <dbReference type="Pfam" id="PF24391"/>
    </source>
</evidence>
<feature type="domain" description="HD-CE" evidence="5">
    <location>
        <begin position="48"/>
        <end position="309"/>
    </location>
</feature>
<dbReference type="RefSeq" id="WP_146600782.1">
    <property type="nucleotide sequence ID" value="NZ_SJPY01000005.1"/>
</dbReference>
<comment type="caution">
    <text evidence="6">The sequence shown here is derived from an EMBL/GenBank/DDBJ whole genome shotgun (WGS) entry which is preliminary data.</text>
</comment>
<evidence type="ECO:0000256" key="4">
    <source>
        <dbReference type="ARBA" id="ARBA00023186"/>
    </source>
</evidence>
<dbReference type="Pfam" id="PF24391">
    <property type="entry name" value="HD-CE"/>
    <property type="match status" value="1"/>
</dbReference>
<dbReference type="Gene3D" id="3.30.565.10">
    <property type="entry name" value="Histidine kinase-like ATPase, C-terminal domain"/>
    <property type="match status" value="1"/>
</dbReference>
<accession>A0A5C6DW71</accession>
<dbReference type="InterPro" id="IPR036890">
    <property type="entry name" value="HATPase_C_sf"/>
</dbReference>
<dbReference type="OrthoDB" id="9802640at2"/>